<accession>A0A8S1RH12</accession>
<feature type="transmembrane region" description="Helical" evidence="1">
    <location>
        <begin position="29"/>
        <end position="49"/>
    </location>
</feature>
<feature type="transmembrane region" description="Helical" evidence="1">
    <location>
        <begin position="155"/>
        <end position="173"/>
    </location>
</feature>
<protein>
    <recommendedName>
        <fullName evidence="4">Transmembrane protein</fullName>
    </recommendedName>
</protein>
<name>A0A8S1RH12_9CILI</name>
<keyword evidence="1" id="KW-0472">Membrane</keyword>
<comment type="caution">
    <text evidence="2">The sequence shown here is derived from an EMBL/GenBank/DDBJ whole genome shotgun (WGS) entry which is preliminary data.</text>
</comment>
<feature type="transmembrane region" description="Helical" evidence="1">
    <location>
        <begin position="55"/>
        <end position="73"/>
    </location>
</feature>
<evidence type="ECO:0000256" key="1">
    <source>
        <dbReference type="SAM" id="Phobius"/>
    </source>
</evidence>
<dbReference type="Proteomes" id="UP000692954">
    <property type="component" value="Unassembled WGS sequence"/>
</dbReference>
<gene>
    <name evidence="2" type="ORF">PSON_ATCC_30995.1.T1660028</name>
</gene>
<evidence type="ECO:0000313" key="3">
    <source>
        <dbReference type="Proteomes" id="UP000692954"/>
    </source>
</evidence>
<evidence type="ECO:0008006" key="4">
    <source>
        <dbReference type="Google" id="ProtNLM"/>
    </source>
</evidence>
<evidence type="ECO:0000313" key="2">
    <source>
        <dbReference type="EMBL" id="CAD8126250.1"/>
    </source>
</evidence>
<organism evidence="2 3">
    <name type="scientific">Paramecium sonneborni</name>
    <dbReference type="NCBI Taxonomy" id="65129"/>
    <lineage>
        <taxon>Eukaryota</taxon>
        <taxon>Sar</taxon>
        <taxon>Alveolata</taxon>
        <taxon>Ciliophora</taxon>
        <taxon>Intramacronucleata</taxon>
        <taxon>Oligohymenophorea</taxon>
        <taxon>Peniculida</taxon>
        <taxon>Parameciidae</taxon>
        <taxon>Paramecium</taxon>
    </lineage>
</organism>
<keyword evidence="1" id="KW-1133">Transmembrane helix</keyword>
<reference evidence="2" key="1">
    <citation type="submission" date="2021-01" db="EMBL/GenBank/DDBJ databases">
        <authorList>
            <consortium name="Genoscope - CEA"/>
            <person name="William W."/>
        </authorList>
    </citation>
    <scope>NUCLEOTIDE SEQUENCE</scope>
</reference>
<dbReference type="EMBL" id="CAJJDN010000166">
    <property type="protein sequence ID" value="CAD8126250.1"/>
    <property type="molecule type" value="Genomic_DNA"/>
</dbReference>
<sequence>MNKYLLTFKNPLIEEKYQSTSIGQIRMTMFTLISLGCVVVLIVRIVQGLLQQNYFNVYTYIAMLIYCVVQYLLSKKYKQLLRPSLILFNHAFTIYFLFVEESSDSLSGHLRGANQMGSNFLIILAGEYIDAMFSLVSISIIRIIIIFIKSTSIEYSAITLAIIVILFASKYLYQYHKAIRSQFLLTLVDQSWEKILTQINKYIPYILITFDEEQLKFSIAKILNCERLFTNTEDALKFLRIAKYKDKTIEQVIYNEIKNFKQNSVDIFNKTITISHSKLLIQIEYSIYFSNKPTILLVFPEISNNNQGNNEIMKSRYENLLNILIKLCQMMQNKNTAQYNVEKIQKKLIIIKLIQDLNKQQIKAKIVDLQRILSSLHLLYQKKKITISNLLQMKIQTCPSIFSFFLISIMEALYSNDLYISISIKQEQYIEFNFQGSFYENDLISNYKALAYEYSLIMKNLMISQNILSCIRKPIFLLKYNLTKLLRYNDIKKILIYLINKQNINQIIIKKYISTQMSKLDSSKWIQIDIFNRLKRQNHQSKCNNSQKHLYQNRFSFIFLYYFFKKSCNQITSKARNQLLNYQVILTPKMMNSESEQPPERAIINTEIEDVNKTVKVAEAAALGGLIPVSNQSGVNTTPPPNPTRPPKKPAYRLDFTVISNTELIFPSAKSYPIDYLYSSSFVIYFLYLQTLQQAIPKMIKLKKWYPKPQQSIPSIEGTAPDPFNNVTTIIMIIVKLISVRGSIGQSLASFSFIIFNSFE</sequence>
<proteinExistence type="predicted"/>
<keyword evidence="3" id="KW-1185">Reference proteome</keyword>
<keyword evidence="1" id="KW-0812">Transmembrane</keyword>
<dbReference type="AlphaFoldDB" id="A0A8S1RH12"/>
<feature type="transmembrane region" description="Helical" evidence="1">
    <location>
        <begin position="80"/>
        <end position="99"/>
    </location>
</feature>
<feature type="transmembrane region" description="Helical" evidence="1">
    <location>
        <begin position="119"/>
        <end position="148"/>
    </location>
</feature>